<dbReference type="InParanoid" id="A0A6J2UYG1"/>
<keyword evidence="2" id="KW-0547">Nucleotide-binding</keyword>
<proteinExistence type="predicted"/>
<dbReference type="SMART" id="SM00174">
    <property type="entry name" value="RHO"/>
    <property type="match status" value="1"/>
</dbReference>
<dbReference type="SUPFAM" id="SSF54695">
    <property type="entry name" value="POZ domain"/>
    <property type="match status" value="2"/>
</dbReference>
<keyword evidence="1" id="KW-0677">Repeat</keyword>
<protein>
    <submittedName>
        <fullName evidence="7">Rho-related BTB domain-containing protein 2</fullName>
    </submittedName>
</protein>
<dbReference type="GeneID" id="115807684"/>
<dbReference type="Pfam" id="PF00651">
    <property type="entry name" value="BTB"/>
    <property type="match status" value="2"/>
</dbReference>
<dbReference type="PROSITE" id="PS51421">
    <property type="entry name" value="RAS"/>
    <property type="match status" value="1"/>
</dbReference>
<dbReference type="InterPro" id="IPR000210">
    <property type="entry name" value="BTB/POZ_dom"/>
</dbReference>
<dbReference type="InterPro" id="IPR011333">
    <property type="entry name" value="SKP1/BTB/POZ_sf"/>
</dbReference>
<reference evidence="7" key="1">
    <citation type="submission" date="2025-08" db="UniProtKB">
        <authorList>
            <consortium name="RefSeq"/>
        </authorList>
    </citation>
    <scope>IDENTIFICATION</scope>
</reference>
<feature type="domain" description="BTB" evidence="5">
    <location>
        <begin position="488"/>
        <end position="555"/>
    </location>
</feature>
<keyword evidence="3" id="KW-0342">GTP-binding</keyword>
<feature type="region of interest" description="Disordered" evidence="4">
    <location>
        <begin position="317"/>
        <end position="342"/>
    </location>
</feature>
<dbReference type="GO" id="GO:0005525">
    <property type="term" value="F:GTP binding"/>
    <property type="evidence" value="ECO:0007669"/>
    <property type="project" value="UniProtKB-KW"/>
</dbReference>
<dbReference type="PROSITE" id="PS50097">
    <property type="entry name" value="BTB"/>
    <property type="match status" value="2"/>
</dbReference>
<evidence type="ECO:0000313" key="7">
    <source>
        <dbReference type="RefSeq" id="XP_030624653.1"/>
    </source>
</evidence>
<dbReference type="PROSITE" id="PS51420">
    <property type="entry name" value="RHO"/>
    <property type="match status" value="1"/>
</dbReference>
<dbReference type="InterPro" id="IPR003578">
    <property type="entry name" value="Small_GTPase_Rho"/>
</dbReference>
<dbReference type="InterPro" id="IPR027417">
    <property type="entry name" value="P-loop_NTPase"/>
</dbReference>
<dbReference type="CTD" id="565844"/>
<dbReference type="FunFam" id="3.30.710.10:FF:000014">
    <property type="entry name" value="Rho-related BTB domain-containing protein 2 isoform 1"/>
    <property type="match status" value="1"/>
</dbReference>
<feature type="region of interest" description="Disordered" evidence="4">
    <location>
        <begin position="692"/>
        <end position="718"/>
    </location>
</feature>
<evidence type="ECO:0000313" key="6">
    <source>
        <dbReference type="Proteomes" id="UP000504632"/>
    </source>
</evidence>
<keyword evidence="6" id="KW-1185">Reference proteome</keyword>
<evidence type="ECO:0000259" key="5">
    <source>
        <dbReference type="PROSITE" id="PS50097"/>
    </source>
</evidence>
<organism evidence="6 7">
    <name type="scientific">Chanos chanos</name>
    <name type="common">Milkfish</name>
    <name type="synonym">Mugil chanos</name>
    <dbReference type="NCBI Taxonomy" id="29144"/>
    <lineage>
        <taxon>Eukaryota</taxon>
        <taxon>Metazoa</taxon>
        <taxon>Chordata</taxon>
        <taxon>Craniata</taxon>
        <taxon>Vertebrata</taxon>
        <taxon>Euteleostomi</taxon>
        <taxon>Actinopterygii</taxon>
        <taxon>Neopterygii</taxon>
        <taxon>Teleostei</taxon>
        <taxon>Ostariophysi</taxon>
        <taxon>Gonorynchiformes</taxon>
        <taxon>Chanidae</taxon>
        <taxon>Chanos</taxon>
    </lineage>
</organism>
<dbReference type="Pfam" id="PF00071">
    <property type="entry name" value="Ras"/>
    <property type="match status" value="1"/>
</dbReference>
<dbReference type="GO" id="GO:0003924">
    <property type="term" value="F:GTPase activity"/>
    <property type="evidence" value="ECO:0007669"/>
    <property type="project" value="InterPro"/>
</dbReference>
<gene>
    <name evidence="7" type="primary">rhobtb2b</name>
</gene>
<dbReference type="SMART" id="SM00225">
    <property type="entry name" value="BTB"/>
    <property type="match status" value="2"/>
</dbReference>
<dbReference type="FunFam" id="3.40.50.300:FF:000177">
    <property type="entry name" value="Rho-related BTB domain-containing protein 2"/>
    <property type="match status" value="1"/>
</dbReference>
<dbReference type="Gene3D" id="3.40.50.300">
    <property type="entry name" value="P-loop containing nucleotide triphosphate hydrolases"/>
    <property type="match status" value="1"/>
</dbReference>
<sequence length="718" mass="81262">MHHLTSLRSQFSDAEMDYERPNVETIKCVVVGDNAVGKTRLICARACNATLTQYQLLATHVPTVWAIDQYRVCQEVLERSRDVVDDVSVSLRLWDTFGDHHKDRRFAYGRSDVVVLCFSIANPNSLFHVKTMWYPEIKHFCPRAPVILVGCQLDLRYADLEAVNRGRRPLARPIKSDEILAPEKGREVAKELGLPYYETSVVAQFGVKDVFDNAIRAALISRRHLQFWKSHLRNVQRPLLQAPFLPPKPPPPLITVPPPPSAAERPPARLLEDPLCADVVLVLQGHQRVFAHKVYLATASSKFYDLFLTDTRAEAEVQRPGRQPAAGAAGVDVPDSRDEENKANVEECPSDGALLGGAVDLDGDSADGRTGKLQSSWGRAFISIQRELVEDPVTNSPRPITVVHMDPSVLIGPFRVVLRYLYTGQLDEGERDLMHIAHIAELLEVFDLRMMVANILNNEAFMNQEITKAFHVRRTNRVKECLAKGTFSDVVFKLDDGTVHAHKPLLISSCDWMAAMFGGPFVESCTREVLFPNTTRSSMQAVLEYLYTGRFCPRPDLDAMELLILANRLCLPHLVALTELYTVNVLKEAVAMGTDIDGEVLLYLDMAQFHCAYQLTDWCLHHICTNYNNVCRKFPRDVRAKSAENQEYFEKHRWPPVWYLKEDDHYQRTRKEREKEECLYQKRQSKKKWALWNLPSSTPSPPSSSSSPSSSSDSAAIL</sequence>
<feature type="compositionally biased region" description="Low complexity" evidence="4">
    <location>
        <begin position="703"/>
        <end position="718"/>
    </location>
</feature>
<feature type="domain" description="BTB" evidence="5">
    <location>
        <begin position="277"/>
        <end position="430"/>
    </location>
</feature>
<evidence type="ECO:0000256" key="1">
    <source>
        <dbReference type="ARBA" id="ARBA00022737"/>
    </source>
</evidence>
<name>A0A6J2UYG1_CHACN</name>
<dbReference type="SUPFAM" id="SSF52540">
    <property type="entry name" value="P-loop containing nucleoside triphosphate hydrolases"/>
    <property type="match status" value="1"/>
</dbReference>
<accession>A0A6J2UYG1</accession>
<dbReference type="SMART" id="SM00175">
    <property type="entry name" value="RAB"/>
    <property type="match status" value="1"/>
</dbReference>
<dbReference type="GO" id="GO:0010008">
    <property type="term" value="C:endosome membrane"/>
    <property type="evidence" value="ECO:0007669"/>
    <property type="project" value="UniProtKB-ARBA"/>
</dbReference>
<evidence type="ECO:0000256" key="3">
    <source>
        <dbReference type="ARBA" id="ARBA00023134"/>
    </source>
</evidence>
<dbReference type="CDD" id="cd01873">
    <property type="entry name" value="RhoBTB"/>
    <property type="match status" value="1"/>
</dbReference>
<dbReference type="RefSeq" id="XP_030624653.1">
    <property type="nucleotide sequence ID" value="XM_030768793.1"/>
</dbReference>
<dbReference type="Gene3D" id="3.30.710.10">
    <property type="entry name" value="Potassium Channel Kv1.1, Chain A"/>
    <property type="match status" value="2"/>
</dbReference>
<dbReference type="PROSITE" id="PS51419">
    <property type="entry name" value="RAB"/>
    <property type="match status" value="1"/>
</dbReference>
<dbReference type="InterPro" id="IPR001806">
    <property type="entry name" value="Small_GTPase"/>
</dbReference>
<dbReference type="Proteomes" id="UP000504632">
    <property type="component" value="Chromosome 3"/>
</dbReference>
<dbReference type="OrthoDB" id="6020506at2759"/>
<dbReference type="SMART" id="SM00173">
    <property type="entry name" value="RAS"/>
    <property type="match status" value="1"/>
</dbReference>
<dbReference type="PANTHER" id="PTHR24072">
    <property type="entry name" value="RHO FAMILY GTPASE"/>
    <property type="match status" value="1"/>
</dbReference>
<dbReference type="AlphaFoldDB" id="A0A6J2UYG1"/>
<evidence type="ECO:0000256" key="2">
    <source>
        <dbReference type="ARBA" id="ARBA00022741"/>
    </source>
</evidence>
<dbReference type="PRINTS" id="PR00449">
    <property type="entry name" value="RASTRNSFRMNG"/>
</dbReference>
<dbReference type="GO" id="GO:0007264">
    <property type="term" value="P:small GTPase-mediated signal transduction"/>
    <property type="evidence" value="ECO:0007669"/>
    <property type="project" value="InterPro"/>
</dbReference>
<evidence type="ECO:0000256" key="4">
    <source>
        <dbReference type="SAM" id="MobiDB-lite"/>
    </source>
</evidence>
<feature type="compositionally biased region" description="Low complexity" evidence="4">
    <location>
        <begin position="320"/>
        <end position="330"/>
    </location>
</feature>